<dbReference type="Proteomes" id="UP000183385">
    <property type="component" value="Unassembled WGS sequence"/>
</dbReference>
<feature type="region of interest" description="Disordered" evidence="2">
    <location>
        <begin position="312"/>
        <end position="331"/>
    </location>
</feature>
<dbReference type="PANTHER" id="PTHR32305">
    <property type="match status" value="1"/>
</dbReference>
<dbReference type="Pfam" id="PF25023">
    <property type="entry name" value="TEN_YD-shell"/>
    <property type="match status" value="2"/>
</dbReference>
<dbReference type="NCBIfam" id="TIGR01643">
    <property type="entry name" value="YD_repeat_2x"/>
    <property type="match status" value="5"/>
</dbReference>
<feature type="domain" description="Teneurin-like YD-shell" evidence="4">
    <location>
        <begin position="1152"/>
        <end position="1428"/>
    </location>
</feature>
<dbReference type="Gene3D" id="3.90.70.10">
    <property type="entry name" value="Cysteine proteinases"/>
    <property type="match status" value="1"/>
</dbReference>
<gene>
    <name evidence="5" type="ORF">SAMN05216577_1441</name>
</gene>
<dbReference type="NCBIfam" id="TIGR03696">
    <property type="entry name" value="Rhs_assc_core"/>
    <property type="match status" value="1"/>
</dbReference>
<dbReference type="GO" id="GO:0008233">
    <property type="term" value="F:peptidase activity"/>
    <property type="evidence" value="ECO:0007669"/>
    <property type="project" value="InterPro"/>
</dbReference>
<evidence type="ECO:0000256" key="2">
    <source>
        <dbReference type="SAM" id="MobiDB-lite"/>
    </source>
</evidence>
<sequence length="1451" mass="162198">MAAAAESGKFPRVFEEPLLADGQASRAQTKLMLNALHAYREQSDPADLGRFEVLLKAWPDLPWRVSLQTNLGLTYYHYGYFSRAISAWEDAWRRGKSLRQPEQRAVVDRAVGELIRMYARIGRADRVEALLKELEKRPVNGSATEMVAGAREGLWVMRNEPGISYLCGPMALRSILATGTTSSGPSSSVVTQARPGALSVLDAYRSKPNGVSLNEVDALARQTGLDLVVAYRDGAQDIPLPAVVHWKVNHYAAIVDEKDGRYHLKDPTFGTDLWISRDALDSESSGYFMIPSEVARKPGWRAVAMEEGKRVRGMGYPSSGDSDAYTPDDDKECDPCNPGKGMAHANVHSMLVSLNIQDTPVGTNPPYGPKPKVTFTYNQRESLQPTSPRYSNVGPKWTFNWLSYIQDDPTLAGAKVKRYVAGGGGLNYSGYNSSTGMFAAERRQRATLVKTANNPVRYERRLPDGGVEIYAQSDGSTAYPRKVLLSQVKDPVGNTLTLNYDWQTRLVSLKDATGGKTSFVYDNPGNPLLITQVIDAAGRKAKLDYDARGRLVRIVDPAGMASEFTYAAGDFIDSMTTPYGTSRFAYGESGVGRWLELTDPSGATERVEYRRQTAEIPSSDAKVPVGMRLANSRLDARNTFYWDKEAHAQHRGDYTRARIKHWLYGQNNANITSGVLESIKYPLESRIWFNYPGQSGFNNNGVSEKPSLKGRVLSDGTTQIERYVYNSAGSLIQYTDPRGRELHLEYAANQIDLLKIKRRTSTGFVTLGSYTWNELHRPTSYIDAAGNMTRWSYNRRGQLASVINPLGERYNYIYHGNGHLWRIVNPYHRAQGFFEFDNAGRLAKHTDSQGMEVAYFYDDLDRLTRIDYPQSARSETFQWSRLDLAGWQRRDGRHTTYTYDNLGRRLSEVMSGVSSGGTGNDQIQYGYDRAGRLTSLTDGNGNVTTWQRDIQGRVIAKTYADGKVEKYGYETATSRLFDVTDELGQRRIYTYHQDNLLRSKGYFRPKFPTPNVVFGYDEYFPRLTSMYDGIGTTYYGYAAKPSGGLGQDNLVSEDGPFTNDTIAYTYDRLGRVTKRSIGTQVETFAYDKLGRRVSHSSPLGDASYSYLGDSGQQLQQTWSGSPLTSLRQYLPNEQMRQLEKLTHIGSGWRDEQGFAYDAAERIVSITRTSDAGSDQAITETHDYDHRDRLLRTQMHGQGSIGYDFRYTRDAADNIVEQQLTTSGPQSTPVNVVNQIDKPGYRYDANGSLLSDGDREYTWDAENRLVQVKNLTSGASGKLEPGQITRFRYDGLSRLAVVTETPPSLSTDPETRYLWCGSSLCQARNSRDMLLTAYFEDGQILEGRAEYYVKDSLGSVIGRSTGSGPLQRLHYTPYGGNRSTPDDPQPSPANSNGTLARGFAQLHWHQASGLYLALYRAYDPESGRWLSRDPIGERGGINLYAYVEGNPISLHD</sequence>
<reference evidence="5 6" key="1">
    <citation type="submission" date="2016-10" db="EMBL/GenBank/DDBJ databases">
        <authorList>
            <person name="Varghese N."/>
            <person name="Submissions S."/>
        </authorList>
    </citation>
    <scope>NUCLEOTIDE SEQUENCE [LARGE SCALE GENOMIC DNA]</scope>
    <source>
        <strain evidence="5 6">LMG 18378</strain>
    </source>
</reference>
<evidence type="ECO:0000313" key="5">
    <source>
        <dbReference type="EMBL" id="SFD88601.1"/>
    </source>
</evidence>
<proteinExistence type="predicted"/>
<evidence type="ECO:0000313" key="6">
    <source>
        <dbReference type="Proteomes" id="UP000183385"/>
    </source>
</evidence>
<keyword evidence="1" id="KW-0677">Repeat</keyword>
<feature type="non-terminal residue" evidence="5">
    <location>
        <position position="1451"/>
    </location>
</feature>
<feature type="domain" description="Peptidase C39" evidence="3">
    <location>
        <begin position="206"/>
        <end position="291"/>
    </location>
</feature>
<dbReference type="InterPro" id="IPR005074">
    <property type="entry name" value="Peptidase_C39"/>
</dbReference>
<dbReference type="GO" id="GO:0016020">
    <property type="term" value="C:membrane"/>
    <property type="evidence" value="ECO:0007669"/>
    <property type="project" value="InterPro"/>
</dbReference>
<name>A0AAQ1KPI9_9PSED</name>
<evidence type="ECO:0000259" key="3">
    <source>
        <dbReference type="Pfam" id="PF03412"/>
    </source>
</evidence>
<evidence type="ECO:0000256" key="1">
    <source>
        <dbReference type="ARBA" id="ARBA00022737"/>
    </source>
</evidence>
<dbReference type="GO" id="GO:0005524">
    <property type="term" value="F:ATP binding"/>
    <property type="evidence" value="ECO:0007669"/>
    <property type="project" value="InterPro"/>
</dbReference>
<dbReference type="InterPro" id="IPR056823">
    <property type="entry name" value="TEN-like_YD-shell"/>
</dbReference>
<dbReference type="InterPro" id="IPR022385">
    <property type="entry name" value="Rhs_assc_core"/>
</dbReference>
<feature type="region of interest" description="Disordered" evidence="2">
    <location>
        <begin position="1359"/>
        <end position="1393"/>
    </location>
</feature>
<dbReference type="InterPro" id="IPR050708">
    <property type="entry name" value="T6SS_VgrG/RHS"/>
</dbReference>
<feature type="domain" description="Teneurin-like YD-shell" evidence="4">
    <location>
        <begin position="494"/>
        <end position="558"/>
    </location>
</feature>
<dbReference type="Gene3D" id="2.180.10.10">
    <property type="entry name" value="RHS repeat-associated core"/>
    <property type="match status" value="3"/>
</dbReference>
<keyword evidence="6" id="KW-1185">Reference proteome</keyword>
<dbReference type="InterPro" id="IPR031325">
    <property type="entry name" value="RHS_repeat"/>
</dbReference>
<dbReference type="GO" id="GO:0006508">
    <property type="term" value="P:proteolysis"/>
    <property type="evidence" value="ECO:0007669"/>
    <property type="project" value="InterPro"/>
</dbReference>
<dbReference type="InterPro" id="IPR006530">
    <property type="entry name" value="YD"/>
</dbReference>
<dbReference type="PANTHER" id="PTHR32305:SF15">
    <property type="entry name" value="PROTEIN RHSA-RELATED"/>
    <property type="match status" value="1"/>
</dbReference>
<comment type="caution">
    <text evidence="5">The sequence shown here is derived from an EMBL/GenBank/DDBJ whole genome shotgun (WGS) entry which is preliminary data.</text>
</comment>
<evidence type="ECO:0000259" key="4">
    <source>
        <dbReference type="Pfam" id="PF25023"/>
    </source>
</evidence>
<organism evidence="5 6">
    <name type="scientific">Pseudomonas citronellolis</name>
    <dbReference type="NCBI Taxonomy" id="53408"/>
    <lineage>
        <taxon>Bacteria</taxon>
        <taxon>Pseudomonadati</taxon>
        <taxon>Pseudomonadota</taxon>
        <taxon>Gammaproteobacteria</taxon>
        <taxon>Pseudomonadales</taxon>
        <taxon>Pseudomonadaceae</taxon>
        <taxon>Pseudomonas</taxon>
    </lineage>
</organism>
<dbReference type="Pfam" id="PF05593">
    <property type="entry name" value="RHS_repeat"/>
    <property type="match status" value="3"/>
</dbReference>
<dbReference type="EMBL" id="FOLS01000044">
    <property type="protein sequence ID" value="SFD88601.1"/>
    <property type="molecule type" value="Genomic_DNA"/>
</dbReference>
<protein>
    <submittedName>
        <fullName evidence="5">RHS repeat-associated core domain-containing protein</fullName>
    </submittedName>
</protein>
<dbReference type="Pfam" id="PF03412">
    <property type="entry name" value="Peptidase_C39"/>
    <property type="match status" value="1"/>
</dbReference>
<accession>A0AAQ1KPI9</accession>